<organism evidence="10 11">
    <name type="scientific">Piscibacillus salipiscarius</name>
    <dbReference type="NCBI Taxonomy" id="299480"/>
    <lineage>
        <taxon>Bacteria</taxon>
        <taxon>Bacillati</taxon>
        <taxon>Bacillota</taxon>
        <taxon>Bacilli</taxon>
        <taxon>Bacillales</taxon>
        <taxon>Bacillaceae</taxon>
        <taxon>Piscibacillus</taxon>
    </lineage>
</organism>
<dbReference type="InterPro" id="IPR005467">
    <property type="entry name" value="His_kinase_dom"/>
</dbReference>
<dbReference type="InterPro" id="IPR036890">
    <property type="entry name" value="HATPase_C_sf"/>
</dbReference>
<evidence type="ECO:0000256" key="3">
    <source>
        <dbReference type="ARBA" id="ARBA00022679"/>
    </source>
</evidence>
<proteinExistence type="predicted"/>
<keyword evidence="7" id="KW-0902">Two-component regulatory system</keyword>
<dbReference type="Pfam" id="PF23540">
    <property type="entry name" value="DesK_N"/>
    <property type="match status" value="1"/>
</dbReference>
<evidence type="ECO:0000313" key="11">
    <source>
        <dbReference type="Proteomes" id="UP001597452"/>
    </source>
</evidence>
<feature type="transmembrane region" description="Helical" evidence="8">
    <location>
        <begin position="130"/>
        <end position="149"/>
    </location>
</feature>
<comment type="catalytic activity">
    <reaction evidence="1">
        <text>ATP + protein L-histidine = ADP + protein N-phospho-L-histidine.</text>
        <dbReference type="EC" id="2.7.13.3"/>
    </reaction>
</comment>
<dbReference type="Gene3D" id="3.30.565.10">
    <property type="entry name" value="Histidine kinase-like ATPase, C-terminal domain"/>
    <property type="match status" value="1"/>
</dbReference>
<comment type="caution">
    <text evidence="10">The sequence shown here is derived from an EMBL/GenBank/DDBJ whole genome shotgun (WGS) entry which is preliminary data.</text>
</comment>
<gene>
    <name evidence="10" type="ORF">ACFSW4_04460</name>
</gene>
<dbReference type="PROSITE" id="PS50109">
    <property type="entry name" value="HIS_KIN"/>
    <property type="match status" value="1"/>
</dbReference>
<dbReference type="InterPro" id="IPR056374">
    <property type="entry name" value="DesK/YvfT_N"/>
</dbReference>
<evidence type="ECO:0000256" key="5">
    <source>
        <dbReference type="ARBA" id="ARBA00022777"/>
    </source>
</evidence>
<evidence type="ECO:0000256" key="8">
    <source>
        <dbReference type="SAM" id="Phobius"/>
    </source>
</evidence>
<dbReference type="Gene3D" id="1.20.5.1930">
    <property type="match status" value="1"/>
</dbReference>
<protein>
    <recommendedName>
        <fullName evidence="2">histidine kinase</fullName>
        <ecNumber evidence="2">2.7.13.3</ecNumber>
    </recommendedName>
</protein>
<dbReference type="CDD" id="cd16917">
    <property type="entry name" value="HATPase_UhpB-NarQ-NarX-like"/>
    <property type="match status" value="1"/>
</dbReference>
<keyword evidence="11" id="KW-1185">Reference proteome</keyword>
<evidence type="ECO:0000256" key="4">
    <source>
        <dbReference type="ARBA" id="ARBA00022741"/>
    </source>
</evidence>
<evidence type="ECO:0000313" key="10">
    <source>
        <dbReference type="EMBL" id="MFD2638119.1"/>
    </source>
</evidence>
<feature type="transmembrane region" description="Helical" evidence="8">
    <location>
        <begin position="12"/>
        <end position="31"/>
    </location>
</feature>
<dbReference type="SUPFAM" id="SSF55874">
    <property type="entry name" value="ATPase domain of HSP90 chaperone/DNA topoisomerase II/histidine kinase"/>
    <property type="match status" value="1"/>
</dbReference>
<keyword evidence="4" id="KW-0547">Nucleotide-binding</keyword>
<feature type="domain" description="Histidine kinase" evidence="9">
    <location>
        <begin position="186"/>
        <end position="368"/>
    </location>
</feature>
<dbReference type="Pfam" id="PF07730">
    <property type="entry name" value="HisKA_3"/>
    <property type="match status" value="1"/>
</dbReference>
<dbReference type="EC" id="2.7.13.3" evidence="2"/>
<dbReference type="RefSeq" id="WP_377327708.1">
    <property type="nucleotide sequence ID" value="NZ_JBHUMZ010000013.1"/>
</dbReference>
<evidence type="ECO:0000256" key="7">
    <source>
        <dbReference type="ARBA" id="ARBA00023012"/>
    </source>
</evidence>
<evidence type="ECO:0000259" key="9">
    <source>
        <dbReference type="PROSITE" id="PS50109"/>
    </source>
</evidence>
<keyword evidence="5 10" id="KW-0418">Kinase</keyword>
<evidence type="ECO:0000256" key="1">
    <source>
        <dbReference type="ARBA" id="ARBA00000085"/>
    </source>
</evidence>
<dbReference type="PANTHER" id="PTHR24421:SF63">
    <property type="entry name" value="SENSOR HISTIDINE KINASE DESK"/>
    <property type="match status" value="1"/>
</dbReference>
<keyword evidence="8" id="KW-0472">Membrane</keyword>
<keyword evidence="3" id="KW-0808">Transferase</keyword>
<reference evidence="11" key="1">
    <citation type="journal article" date="2019" name="Int. J. Syst. Evol. Microbiol.">
        <title>The Global Catalogue of Microorganisms (GCM) 10K type strain sequencing project: providing services to taxonomists for standard genome sequencing and annotation.</title>
        <authorList>
            <consortium name="The Broad Institute Genomics Platform"/>
            <consortium name="The Broad Institute Genome Sequencing Center for Infectious Disease"/>
            <person name="Wu L."/>
            <person name="Ma J."/>
        </authorList>
    </citation>
    <scope>NUCLEOTIDE SEQUENCE [LARGE SCALE GENOMIC DNA]</scope>
    <source>
        <strain evidence="11">TISTR 1571</strain>
    </source>
</reference>
<feature type="transmembrane region" description="Helical" evidence="8">
    <location>
        <begin position="62"/>
        <end position="95"/>
    </location>
</feature>
<evidence type="ECO:0000256" key="6">
    <source>
        <dbReference type="ARBA" id="ARBA00022840"/>
    </source>
</evidence>
<feature type="transmembrane region" description="Helical" evidence="8">
    <location>
        <begin position="102"/>
        <end position="124"/>
    </location>
</feature>
<keyword evidence="8" id="KW-0812">Transmembrane</keyword>
<dbReference type="GO" id="GO:0016301">
    <property type="term" value="F:kinase activity"/>
    <property type="evidence" value="ECO:0007669"/>
    <property type="project" value="UniProtKB-KW"/>
</dbReference>
<feature type="transmembrane region" description="Helical" evidence="8">
    <location>
        <begin position="36"/>
        <end position="56"/>
    </location>
</feature>
<dbReference type="InterPro" id="IPR003594">
    <property type="entry name" value="HATPase_dom"/>
</dbReference>
<keyword evidence="6" id="KW-0067">ATP-binding</keyword>
<dbReference type="Pfam" id="PF02518">
    <property type="entry name" value="HATPase_c"/>
    <property type="match status" value="1"/>
</dbReference>
<dbReference type="PANTHER" id="PTHR24421">
    <property type="entry name" value="NITRATE/NITRITE SENSOR PROTEIN NARX-RELATED"/>
    <property type="match status" value="1"/>
</dbReference>
<dbReference type="Proteomes" id="UP001597452">
    <property type="component" value="Unassembled WGS sequence"/>
</dbReference>
<dbReference type="InterPro" id="IPR050482">
    <property type="entry name" value="Sensor_HK_TwoCompSys"/>
</dbReference>
<dbReference type="EMBL" id="JBHUMZ010000013">
    <property type="protein sequence ID" value="MFD2638119.1"/>
    <property type="molecule type" value="Genomic_DNA"/>
</dbReference>
<evidence type="ECO:0000256" key="2">
    <source>
        <dbReference type="ARBA" id="ARBA00012438"/>
    </source>
</evidence>
<name>A0ABW5Q823_9BACI</name>
<sequence>MQNWYNIFPKNLSLSIYVWIIFSLLPFYFIFRSTSWLEAILGIILIAIFFASYRLSFLSNGWFLYVCVSIMMLINIGMSLVYGYVYFALFLAFFIGNIKHKGGFITLYVVHIVTTLIAAGFSVFTQEELFQYQLPFIVIAILGVILLPINTYNRLKRQKLEAQLVDANEKISQLLVYEERQRIARDLHDTLGQKLSLIGLKSDLAKRLIDKDTLKAKSEITDINKTARTALKEVRDMLSDMRGAKLDDEIKHVKQLLDAAGIEVTIKGDLELKQSPALVEDVLSMCLKEAVTNVVKHSEASHCLIDINESPNEVKMLIQDDGVGIDQSKQSKGHGLRGISERLEFVNGKFNLKTNSGTRIEIQIPNVTQQINREDAR</sequence>
<keyword evidence="8" id="KW-1133">Transmembrane helix</keyword>
<accession>A0ABW5Q823</accession>
<dbReference type="InterPro" id="IPR011712">
    <property type="entry name" value="Sig_transdc_His_kin_sub3_dim/P"/>
</dbReference>